<protein>
    <recommendedName>
        <fullName evidence="10">peptidoglycan glycosyltransferase</fullName>
        <ecNumber evidence="10">2.4.99.28</ecNumber>
    </recommendedName>
</protein>
<dbReference type="GO" id="GO:0030288">
    <property type="term" value="C:outer membrane-bounded periplasmic space"/>
    <property type="evidence" value="ECO:0007669"/>
    <property type="project" value="TreeGrafter"/>
</dbReference>
<evidence type="ECO:0000259" key="14">
    <source>
        <dbReference type="Pfam" id="PF06832"/>
    </source>
</evidence>
<feature type="domain" description="Penicillin-binding C-terminal" evidence="14">
    <location>
        <begin position="610"/>
        <end position="690"/>
    </location>
</feature>
<comment type="similarity">
    <text evidence="3">In the N-terminal section; belongs to the glycosyltransferase 51 family.</text>
</comment>
<dbReference type="InterPro" id="IPR012338">
    <property type="entry name" value="Beta-lactam/transpept-like"/>
</dbReference>
<reference evidence="15 16" key="1">
    <citation type="submission" date="2020-02" db="EMBL/GenBank/DDBJ databases">
        <title>Genome sequences of Thiorhodococcus mannitoliphagus and Thiorhodococcus minor, purple sulfur photosynthetic bacteria in the gammaproteobacterial family, Chromatiaceae.</title>
        <authorList>
            <person name="Aviles F.A."/>
            <person name="Meyer T.E."/>
            <person name="Kyndt J.A."/>
        </authorList>
    </citation>
    <scope>NUCLEOTIDE SEQUENCE [LARGE SCALE GENOMIC DNA]</scope>
    <source>
        <strain evidence="15 16">DSM 11518</strain>
    </source>
</reference>
<comment type="caution">
    <text evidence="15">The sequence shown here is derived from an EMBL/GenBank/DDBJ whole genome shotgun (WGS) entry which is preliminary data.</text>
</comment>
<evidence type="ECO:0000256" key="7">
    <source>
        <dbReference type="ARBA" id="ARBA00022679"/>
    </source>
</evidence>
<dbReference type="PANTHER" id="PTHR32282:SF15">
    <property type="entry name" value="PENICILLIN-BINDING PROTEIN 1C"/>
    <property type="match status" value="1"/>
</dbReference>
<dbReference type="GO" id="GO:0006508">
    <property type="term" value="P:proteolysis"/>
    <property type="evidence" value="ECO:0007669"/>
    <property type="project" value="UniProtKB-KW"/>
</dbReference>
<dbReference type="InterPro" id="IPR036950">
    <property type="entry name" value="PBP_transglycosylase"/>
</dbReference>
<dbReference type="AlphaFoldDB" id="A0A6M0JXS0"/>
<dbReference type="NCBIfam" id="TIGR02073">
    <property type="entry name" value="PBP_1c"/>
    <property type="match status" value="1"/>
</dbReference>
<sequence length="696" mass="74362">MRRGLLLFGLLGGLTLVSWLAWDAWVARTELPDLRPSISPVVLDRNGELLRPFTVSGGLWRLPVALDEVDPDYLRLLQHIEDRRFQAHPGVDPLALVRAAWQWVRHGRIVSGGSTLTMQVARLLERRSTRSLGGKLRQIRVALALERRWSKQDILGAYLTLAPYGGNLEGIRAASLAWLGREPARLSAAEAALLVALPQAPEARRPDRDAGRARRARDRILRRAHAAGLIDDLALSGALAEAVPSRRRAFPMLAAHLTRRQHAEHPQAATLRLTIDAGLQLRLEALVAEHVARLGPKLSAALLVVRHADGEVLVSIGSADPLDQGRQGFVDMTQAQRSPGSTLKPLIYGLAFEDGIAHPESLIEDRPTGFGGYAPANFDQEHQGTVTVRRALQRSLNVPAVKLLEAVGPNRLLARLRRAGAEPRLPQGAAPGLAIGLGGVGMTLTDLVRVYAAIARRGRATGLRELRSVDALAALAPSAVRPAGGQVLDARAAWALGDILAEVPTPSYARARGIAFKTGTSYGYRDAWAMGFDGRHTVGVWLGRPDGASVSGLVGIEAAAPLLLEAFARLGTVAPLRSAPPGVLLADRNEELPAHLRYAGQAPGRVSSQPGAEGPEIAYPPPGARVDLGLASGRVRDLVVKARGGVPPYTWLANGVPFGRTPFGRSARWRPDGPGYVVLSVIDGRGAAAQATAVVE</sequence>
<accession>A0A6M0JXS0</accession>
<dbReference type="InterPro" id="IPR011815">
    <property type="entry name" value="PBP_1c"/>
</dbReference>
<feature type="domain" description="Penicillin-binding protein transpeptidase" evidence="12">
    <location>
        <begin position="303"/>
        <end position="524"/>
    </location>
</feature>
<dbReference type="EMBL" id="JAAIJQ010000019">
    <property type="protein sequence ID" value="NEV61949.1"/>
    <property type="molecule type" value="Genomic_DNA"/>
</dbReference>
<dbReference type="SUPFAM" id="SSF53955">
    <property type="entry name" value="Lysozyme-like"/>
    <property type="match status" value="1"/>
</dbReference>
<keyword evidence="4" id="KW-0121">Carboxypeptidase</keyword>
<dbReference type="PANTHER" id="PTHR32282">
    <property type="entry name" value="BINDING PROTEIN TRANSPEPTIDASE, PUTATIVE-RELATED"/>
    <property type="match status" value="1"/>
</dbReference>
<dbReference type="GO" id="GO:0008955">
    <property type="term" value="F:peptidoglycan glycosyltransferase activity"/>
    <property type="evidence" value="ECO:0007669"/>
    <property type="project" value="UniProtKB-EC"/>
</dbReference>
<evidence type="ECO:0000313" key="16">
    <source>
        <dbReference type="Proteomes" id="UP000483379"/>
    </source>
</evidence>
<dbReference type="InterPro" id="IPR001264">
    <property type="entry name" value="Glyco_trans_51"/>
</dbReference>
<comment type="similarity">
    <text evidence="2">In the C-terminal section; belongs to the transpeptidase family.</text>
</comment>
<evidence type="ECO:0000256" key="11">
    <source>
        <dbReference type="ARBA" id="ARBA00049902"/>
    </source>
</evidence>
<keyword evidence="16" id="KW-1185">Reference proteome</keyword>
<keyword evidence="7" id="KW-0808">Transferase</keyword>
<dbReference type="Gene3D" id="3.40.710.10">
    <property type="entry name" value="DD-peptidase/beta-lactamase superfamily"/>
    <property type="match status" value="1"/>
</dbReference>
<dbReference type="GO" id="GO:0008658">
    <property type="term" value="F:penicillin binding"/>
    <property type="evidence" value="ECO:0007669"/>
    <property type="project" value="InterPro"/>
</dbReference>
<dbReference type="Gene3D" id="1.10.3810.10">
    <property type="entry name" value="Biosynthetic peptidoglycan transglycosylase-like"/>
    <property type="match status" value="1"/>
</dbReference>
<evidence type="ECO:0000256" key="2">
    <source>
        <dbReference type="ARBA" id="ARBA00007090"/>
    </source>
</evidence>
<evidence type="ECO:0000259" key="12">
    <source>
        <dbReference type="Pfam" id="PF00905"/>
    </source>
</evidence>
<evidence type="ECO:0000256" key="3">
    <source>
        <dbReference type="ARBA" id="ARBA00007739"/>
    </source>
</evidence>
<dbReference type="InterPro" id="IPR023346">
    <property type="entry name" value="Lysozyme-like_dom_sf"/>
</dbReference>
<evidence type="ECO:0000256" key="9">
    <source>
        <dbReference type="ARBA" id="ARBA00023268"/>
    </source>
</evidence>
<keyword evidence="9" id="KW-0511">Multifunctional enzyme</keyword>
<comment type="catalytic activity">
    <reaction evidence="11">
        <text>[GlcNAc-(1-&gt;4)-Mur2Ac(oyl-L-Ala-gamma-D-Glu-L-Lys-D-Ala-D-Ala)](n)-di-trans,octa-cis-undecaprenyl diphosphate + beta-D-GlcNAc-(1-&gt;4)-Mur2Ac(oyl-L-Ala-gamma-D-Glu-L-Lys-D-Ala-D-Ala)-di-trans,octa-cis-undecaprenyl diphosphate = [GlcNAc-(1-&gt;4)-Mur2Ac(oyl-L-Ala-gamma-D-Glu-L-Lys-D-Ala-D-Ala)](n+1)-di-trans,octa-cis-undecaprenyl diphosphate + di-trans,octa-cis-undecaprenyl diphosphate + H(+)</text>
        <dbReference type="Rhea" id="RHEA:23708"/>
        <dbReference type="Rhea" id="RHEA-COMP:9602"/>
        <dbReference type="Rhea" id="RHEA-COMP:9603"/>
        <dbReference type="ChEBI" id="CHEBI:15378"/>
        <dbReference type="ChEBI" id="CHEBI:58405"/>
        <dbReference type="ChEBI" id="CHEBI:60033"/>
        <dbReference type="ChEBI" id="CHEBI:78435"/>
        <dbReference type="EC" id="2.4.99.28"/>
    </reaction>
</comment>
<keyword evidence="8" id="KW-0378">Hydrolase</keyword>
<keyword evidence="5" id="KW-0645">Protease</keyword>
<dbReference type="Proteomes" id="UP000483379">
    <property type="component" value="Unassembled WGS sequence"/>
</dbReference>
<dbReference type="InterPro" id="IPR009647">
    <property type="entry name" value="PBP_C"/>
</dbReference>
<evidence type="ECO:0000256" key="6">
    <source>
        <dbReference type="ARBA" id="ARBA00022676"/>
    </source>
</evidence>
<organism evidence="15 16">
    <name type="scientific">Thiorhodococcus minor</name>
    <dbReference type="NCBI Taxonomy" id="57489"/>
    <lineage>
        <taxon>Bacteria</taxon>
        <taxon>Pseudomonadati</taxon>
        <taxon>Pseudomonadota</taxon>
        <taxon>Gammaproteobacteria</taxon>
        <taxon>Chromatiales</taxon>
        <taxon>Chromatiaceae</taxon>
        <taxon>Thiorhodococcus</taxon>
    </lineage>
</organism>
<dbReference type="SUPFAM" id="SSF56601">
    <property type="entry name" value="beta-lactamase/transpeptidase-like"/>
    <property type="match status" value="1"/>
</dbReference>
<gene>
    <name evidence="15" type="primary">pbpC</name>
    <name evidence="15" type="ORF">G3446_08610</name>
</gene>
<keyword evidence="6" id="KW-0328">Glycosyltransferase</keyword>
<evidence type="ECO:0000256" key="10">
    <source>
        <dbReference type="ARBA" id="ARBA00044770"/>
    </source>
</evidence>
<dbReference type="GO" id="GO:0009252">
    <property type="term" value="P:peptidoglycan biosynthetic process"/>
    <property type="evidence" value="ECO:0007669"/>
    <property type="project" value="UniProtKB-UniPathway"/>
</dbReference>
<evidence type="ECO:0000256" key="1">
    <source>
        <dbReference type="ARBA" id="ARBA00004752"/>
    </source>
</evidence>
<dbReference type="RefSeq" id="WP_164452424.1">
    <property type="nucleotide sequence ID" value="NZ_JAAIJQ010000019.1"/>
</dbReference>
<evidence type="ECO:0000256" key="4">
    <source>
        <dbReference type="ARBA" id="ARBA00022645"/>
    </source>
</evidence>
<dbReference type="InterPro" id="IPR050396">
    <property type="entry name" value="Glycosyltr_51/Transpeptidase"/>
</dbReference>
<dbReference type="InterPro" id="IPR001460">
    <property type="entry name" value="PCN-bd_Tpept"/>
</dbReference>
<dbReference type="Pfam" id="PF00912">
    <property type="entry name" value="Transgly"/>
    <property type="match status" value="1"/>
</dbReference>
<comment type="pathway">
    <text evidence="1">Cell wall biogenesis; peptidoglycan biosynthesis.</text>
</comment>
<evidence type="ECO:0000313" key="15">
    <source>
        <dbReference type="EMBL" id="NEV61949.1"/>
    </source>
</evidence>
<evidence type="ECO:0000259" key="13">
    <source>
        <dbReference type="Pfam" id="PF00912"/>
    </source>
</evidence>
<dbReference type="Pfam" id="PF00905">
    <property type="entry name" value="Transpeptidase"/>
    <property type="match status" value="1"/>
</dbReference>
<name>A0A6M0JXS0_9GAMM</name>
<evidence type="ECO:0000256" key="5">
    <source>
        <dbReference type="ARBA" id="ARBA00022670"/>
    </source>
</evidence>
<dbReference type="GO" id="GO:0004180">
    <property type="term" value="F:carboxypeptidase activity"/>
    <property type="evidence" value="ECO:0007669"/>
    <property type="project" value="UniProtKB-KW"/>
</dbReference>
<dbReference type="UniPathway" id="UPA00219"/>
<dbReference type="EC" id="2.4.99.28" evidence="10"/>
<dbReference type="Pfam" id="PF06832">
    <property type="entry name" value="BiPBP_C"/>
    <property type="match status" value="1"/>
</dbReference>
<evidence type="ECO:0000256" key="8">
    <source>
        <dbReference type="ARBA" id="ARBA00022801"/>
    </source>
</evidence>
<proteinExistence type="inferred from homology"/>
<feature type="domain" description="Glycosyl transferase family 51" evidence="13">
    <location>
        <begin position="59"/>
        <end position="224"/>
    </location>
</feature>